<gene>
    <name evidence="3" type="ORF">E3J95_01715</name>
</gene>
<evidence type="ECO:0000313" key="4">
    <source>
        <dbReference type="Proteomes" id="UP000320781"/>
    </source>
</evidence>
<comment type="caution">
    <text evidence="3">The sequence shown here is derived from an EMBL/GenBank/DDBJ whole genome shotgun (WGS) entry which is preliminary data.</text>
</comment>
<keyword evidence="2" id="KW-0732">Signal</keyword>
<accession>A0A523QLC0</accession>
<sequence>MKITKLLVSCLALILLISPAAWTQEEPQPFKKDPLQGIIELVVENNPILQSQKDLIREIQQMPEPGSGFIDLNTLALGSETEAAGIKTPLISMTQLEEIRGRILERMETLEKAKQTYESLKKGLLTELFANITDLFKLNNKRESLSQLESFLRNRAESLTQQVKAGLERPTTLFDLTERVMTTSMEAENATEELKVLKLQIAITMGGDKWQQLLSLLDEVK</sequence>
<evidence type="ECO:0000256" key="1">
    <source>
        <dbReference type="SAM" id="Coils"/>
    </source>
</evidence>
<proteinExistence type="predicted"/>
<dbReference type="SUPFAM" id="SSF56954">
    <property type="entry name" value="Outer membrane efflux proteins (OEP)"/>
    <property type="match status" value="1"/>
</dbReference>
<feature type="signal peptide" evidence="2">
    <location>
        <begin position="1"/>
        <end position="23"/>
    </location>
</feature>
<name>A0A523QLC0_UNCAE</name>
<organism evidence="3 4">
    <name type="scientific">Aerophobetes bacterium</name>
    <dbReference type="NCBI Taxonomy" id="2030807"/>
    <lineage>
        <taxon>Bacteria</taxon>
        <taxon>Candidatus Aerophobota</taxon>
    </lineage>
</organism>
<dbReference type="Proteomes" id="UP000320781">
    <property type="component" value="Unassembled WGS sequence"/>
</dbReference>
<reference evidence="3 4" key="1">
    <citation type="submission" date="2019-03" db="EMBL/GenBank/DDBJ databases">
        <title>Metabolic potential of uncultured bacteria and archaea associated with petroleum seepage in deep-sea sediments.</title>
        <authorList>
            <person name="Dong X."/>
            <person name="Hubert C."/>
        </authorList>
    </citation>
    <scope>NUCLEOTIDE SEQUENCE [LARGE SCALE GENOMIC DNA]</scope>
    <source>
        <strain evidence="3">E44_bin92</strain>
    </source>
</reference>
<feature type="chain" id="PRO_5022236343" description="TolC family protein" evidence="2">
    <location>
        <begin position="24"/>
        <end position="221"/>
    </location>
</feature>
<evidence type="ECO:0008006" key="5">
    <source>
        <dbReference type="Google" id="ProtNLM"/>
    </source>
</evidence>
<evidence type="ECO:0000313" key="3">
    <source>
        <dbReference type="EMBL" id="TES86542.1"/>
    </source>
</evidence>
<dbReference type="EMBL" id="SOKU01000080">
    <property type="protein sequence ID" value="TES86542.1"/>
    <property type="molecule type" value="Genomic_DNA"/>
</dbReference>
<keyword evidence="1" id="KW-0175">Coiled coil</keyword>
<protein>
    <recommendedName>
        <fullName evidence="5">TolC family protein</fullName>
    </recommendedName>
</protein>
<feature type="coiled-coil region" evidence="1">
    <location>
        <begin position="93"/>
        <end position="127"/>
    </location>
</feature>
<evidence type="ECO:0000256" key="2">
    <source>
        <dbReference type="SAM" id="SignalP"/>
    </source>
</evidence>
<dbReference type="AlphaFoldDB" id="A0A523QLC0"/>